<evidence type="ECO:0000313" key="11">
    <source>
        <dbReference type="EMBL" id="MST61792.1"/>
    </source>
</evidence>
<comment type="subcellular location">
    <subcellularLocation>
        <location evidence="1">Cytoplasm</location>
    </subcellularLocation>
</comment>
<keyword evidence="4 11" id="KW-0132">Cell division</keyword>
<evidence type="ECO:0000256" key="2">
    <source>
        <dbReference type="ARBA" id="ARBA00015195"/>
    </source>
</evidence>
<dbReference type="GO" id="GO:0032153">
    <property type="term" value="C:cell division site"/>
    <property type="evidence" value="ECO:0007669"/>
    <property type="project" value="TreeGrafter"/>
</dbReference>
<accession>A0A6N7XBW9</accession>
<comment type="function">
    <text evidence="7">Activator of cell division through the inhibition of FtsZ GTPase activity, therefore promoting FtsZ assembly into bundles of protofilaments necessary for the formation of the division Z ring. It is recruited early at mid-cell but it is not essential for cell division.</text>
</comment>
<keyword evidence="3" id="KW-0963">Cytoplasm</keyword>
<evidence type="ECO:0000256" key="7">
    <source>
        <dbReference type="ARBA" id="ARBA00024910"/>
    </source>
</evidence>
<dbReference type="InterPro" id="IPR036192">
    <property type="entry name" value="Cell_div_ZapA-like_sf"/>
</dbReference>
<dbReference type="Gene3D" id="6.10.250.790">
    <property type="match status" value="1"/>
</dbReference>
<comment type="caution">
    <text evidence="11">The sequence shown here is derived from an EMBL/GenBank/DDBJ whole genome shotgun (WGS) entry which is preliminary data.</text>
</comment>
<evidence type="ECO:0000313" key="12">
    <source>
        <dbReference type="Proteomes" id="UP000440713"/>
    </source>
</evidence>
<evidence type="ECO:0000256" key="9">
    <source>
        <dbReference type="ARBA" id="ARBA00033158"/>
    </source>
</evidence>
<dbReference type="PANTHER" id="PTHR34981">
    <property type="entry name" value="CELL DIVISION PROTEIN ZAPA"/>
    <property type="match status" value="1"/>
</dbReference>
<gene>
    <name evidence="11" type="ORF">FYJ71_02235</name>
</gene>
<dbReference type="RefSeq" id="WP_154537172.1">
    <property type="nucleotide sequence ID" value="NZ_JAXDWS010000021.1"/>
</dbReference>
<evidence type="ECO:0000256" key="8">
    <source>
        <dbReference type="ARBA" id="ARBA00026068"/>
    </source>
</evidence>
<evidence type="ECO:0000256" key="10">
    <source>
        <dbReference type="SAM" id="Coils"/>
    </source>
</evidence>
<proteinExistence type="predicted"/>
<dbReference type="InterPro" id="IPR007838">
    <property type="entry name" value="Cell_div_ZapA-like"/>
</dbReference>
<keyword evidence="6" id="KW-0131">Cell cycle</keyword>
<sequence>MNRVSVTIDGIEYQITGEKNEAEIVKVAKFIDGELKQISKSAPSLSKISAAILTSVNIADKLFDSNLEVERLKREIEEITENYSSKTIDVEKEFDSVLSKLEEAEKNAEELGKKVIVLEHELSRKDEIIRNNSANAPVVVDEDYEKKIKSLELYIKEMENKVAVAESMATEFQNKAYNIQLNYEELKKNIK</sequence>
<dbReference type="EMBL" id="VUNE01000001">
    <property type="protein sequence ID" value="MST61792.1"/>
    <property type="molecule type" value="Genomic_DNA"/>
</dbReference>
<organism evidence="11 12">
    <name type="scientific">Peptostreptococcus porci</name>
    <dbReference type="NCBI Taxonomy" id="2652282"/>
    <lineage>
        <taxon>Bacteria</taxon>
        <taxon>Bacillati</taxon>
        <taxon>Bacillota</taxon>
        <taxon>Clostridia</taxon>
        <taxon>Peptostreptococcales</taxon>
        <taxon>Peptostreptococcaceae</taxon>
        <taxon>Peptostreptococcus</taxon>
    </lineage>
</organism>
<evidence type="ECO:0000256" key="6">
    <source>
        <dbReference type="ARBA" id="ARBA00023306"/>
    </source>
</evidence>
<dbReference type="Proteomes" id="UP000440713">
    <property type="component" value="Unassembled WGS sequence"/>
</dbReference>
<reference evidence="11 12" key="1">
    <citation type="submission" date="2019-08" db="EMBL/GenBank/DDBJ databases">
        <title>In-depth cultivation of the pig gut microbiome towards novel bacterial diversity and tailored functional studies.</title>
        <authorList>
            <person name="Wylensek D."/>
            <person name="Hitch T.C.A."/>
            <person name="Clavel T."/>
        </authorList>
    </citation>
    <scope>NUCLEOTIDE SEQUENCE [LARGE SCALE GENOMIC DNA]</scope>
    <source>
        <strain evidence="11 12">WCA-SAB-591-4A-A</strain>
    </source>
</reference>
<dbReference type="Pfam" id="PF05164">
    <property type="entry name" value="ZapA"/>
    <property type="match status" value="1"/>
</dbReference>
<dbReference type="PANTHER" id="PTHR34981:SF1">
    <property type="entry name" value="CELL DIVISION PROTEIN ZAPA"/>
    <property type="match status" value="1"/>
</dbReference>
<keyword evidence="10" id="KW-0175">Coiled coil</keyword>
<keyword evidence="12" id="KW-1185">Reference proteome</keyword>
<dbReference type="AlphaFoldDB" id="A0A6N7XBW9"/>
<evidence type="ECO:0000256" key="4">
    <source>
        <dbReference type="ARBA" id="ARBA00022618"/>
    </source>
</evidence>
<protein>
    <recommendedName>
        <fullName evidence="2">Cell division protein ZapA</fullName>
    </recommendedName>
    <alternativeName>
        <fullName evidence="9">Z ring-associated protein ZapA</fullName>
    </alternativeName>
</protein>
<dbReference type="GO" id="GO:0000921">
    <property type="term" value="P:septin ring assembly"/>
    <property type="evidence" value="ECO:0007669"/>
    <property type="project" value="TreeGrafter"/>
</dbReference>
<comment type="subunit">
    <text evidence="8">Homodimer. Interacts with FtsZ.</text>
</comment>
<evidence type="ECO:0000256" key="3">
    <source>
        <dbReference type="ARBA" id="ARBA00022490"/>
    </source>
</evidence>
<keyword evidence="5" id="KW-0717">Septation</keyword>
<dbReference type="SUPFAM" id="SSF102829">
    <property type="entry name" value="Cell division protein ZapA-like"/>
    <property type="match status" value="1"/>
</dbReference>
<evidence type="ECO:0000256" key="5">
    <source>
        <dbReference type="ARBA" id="ARBA00023210"/>
    </source>
</evidence>
<dbReference type="GO" id="GO:0000917">
    <property type="term" value="P:division septum assembly"/>
    <property type="evidence" value="ECO:0007669"/>
    <property type="project" value="UniProtKB-KW"/>
</dbReference>
<feature type="coiled-coil region" evidence="10">
    <location>
        <begin position="62"/>
        <end position="189"/>
    </location>
</feature>
<dbReference type="GO" id="GO:0005829">
    <property type="term" value="C:cytosol"/>
    <property type="evidence" value="ECO:0007669"/>
    <property type="project" value="TreeGrafter"/>
</dbReference>
<dbReference type="GO" id="GO:0043093">
    <property type="term" value="P:FtsZ-dependent cytokinesis"/>
    <property type="evidence" value="ECO:0007669"/>
    <property type="project" value="TreeGrafter"/>
</dbReference>
<dbReference type="SUPFAM" id="SSF57997">
    <property type="entry name" value="Tropomyosin"/>
    <property type="match status" value="1"/>
</dbReference>
<evidence type="ECO:0000256" key="1">
    <source>
        <dbReference type="ARBA" id="ARBA00004496"/>
    </source>
</evidence>
<dbReference type="InterPro" id="IPR053712">
    <property type="entry name" value="Bac_CellDiv_Activator"/>
</dbReference>
<name>A0A6N7XBW9_9FIRM</name>
<dbReference type="GO" id="GO:0030428">
    <property type="term" value="C:cell septum"/>
    <property type="evidence" value="ECO:0007669"/>
    <property type="project" value="TreeGrafter"/>
</dbReference>